<evidence type="ECO:0000256" key="2">
    <source>
        <dbReference type="ARBA" id="ARBA00022695"/>
    </source>
</evidence>
<accession>A0A6H1TYI8</accession>
<gene>
    <name evidence="4" type="ORF">HCG48_14525</name>
</gene>
<feature type="domain" description="Cytidyltransferase-like" evidence="3">
    <location>
        <begin position="41"/>
        <end position="141"/>
    </location>
</feature>
<proteinExistence type="predicted"/>
<dbReference type="Pfam" id="PF01467">
    <property type="entry name" value="CTP_transf_like"/>
    <property type="match status" value="1"/>
</dbReference>
<dbReference type="NCBIfam" id="TIGR00125">
    <property type="entry name" value="cyt_tran_rel"/>
    <property type="match status" value="1"/>
</dbReference>
<dbReference type="PANTHER" id="PTHR43793">
    <property type="entry name" value="FAD SYNTHASE"/>
    <property type="match status" value="1"/>
</dbReference>
<dbReference type="SUPFAM" id="SSF52374">
    <property type="entry name" value="Nucleotidylyl transferase"/>
    <property type="match status" value="1"/>
</dbReference>
<dbReference type="EMBL" id="CP051167">
    <property type="protein sequence ID" value="QIZ71651.1"/>
    <property type="molecule type" value="Genomic_DNA"/>
</dbReference>
<dbReference type="GO" id="GO:0016779">
    <property type="term" value="F:nucleotidyltransferase activity"/>
    <property type="evidence" value="ECO:0007669"/>
    <property type="project" value="UniProtKB-KW"/>
</dbReference>
<keyword evidence="1 4" id="KW-0808">Transferase</keyword>
<dbReference type="KEGG" id="oxy:HCG48_14525"/>
<evidence type="ECO:0000313" key="4">
    <source>
        <dbReference type="EMBL" id="QIZ71651.1"/>
    </source>
</evidence>
<dbReference type="RefSeq" id="WP_168569803.1">
    <property type="nucleotide sequence ID" value="NZ_CP051167.1"/>
</dbReference>
<sequence>MDTDPQPNPKTDRPNPSSIYELAALQQAIAAQPQRWRPLVFTNGCFDLLHAGHVRYLAAAKHYGRSLVVGLNSDRSVSRLKPPQPGRPPRPLVPQAERAEILAALEVVDAVVIFEEMTAIRTIAALKPEIYVKGGDYDRDRLPEAPTVLEYGGRIELIAIEIPRSTTAIVEGILRGSHREGTTVGEWE</sequence>
<dbReference type="Proteomes" id="UP000500857">
    <property type="component" value="Chromosome"/>
</dbReference>
<dbReference type="InterPro" id="IPR004821">
    <property type="entry name" value="Cyt_trans-like"/>
</dbReference>
<keyword evidence="5" id="KW-1185">Reference proteome</keyword>
<dbReference type="PANTHER" id="PTHR43793:SF2">
    <property type="entry name" value="BIFUNCTIONAL PROTEIN HLDE"/>
    <property type="match status" value="1"/>
</dbReference>
<evidence type="ECO:0000256" key="1">
    <source>
        <dbReference type="ARBA" id="ARBA00022679"/>
    </source>
</evidence>
<dbReference type="InterPro" id="IPR050385">
    <property type="entry name" value="Archaeal_FAD_synthase"/>
</dbReference>
<dbReference type="InterPro" id="IPR014729">
    <property type="entry name" value="Rossmann-like_a/b/a_fold"/>
</dbReference>
<dbReference type="AlphaFoldDB" id="A0A6H1TYI8"/>
<protein>
    <submittedName>
        <fullName evidence="4">Adenylyltransferase/cytidyltransferase family protein</fullName>
    </submittedName>
</protein>
<evidence type="ECO:0000259" key="3">
    <source>
        <dbReference type="Pfam" id="PF01467"/>
    </source>
</evidence>
<organism evidence="4 5">
    <name type="scientific">Oxynema aestuarii AP17</name>
    <dbReference type="NCBI Taxonomy" id="2064643"/>
    <lineage>
        <taxon>Bacteria</taxon>
        <taxon>Bacillati</taxon>
        <taxon>Cyanobacteriota</taxon>
        <taxon>Cyanophyceae</taxon>
        <taxon>Oscillatoriophycideae</taxon>
        <taxon>Oscillatoriales</taxon>
        <taxon>Oscillatoriaceae</taxon>
        <taxon>Oxynema</taxon>
        <taxon>Oxynema aestuarii</taxon>
    </lineage>
</organism>
<dbReference type="Gene3D" id="3.40.50.620">
    <property type="entry name" value="HUPs"/>
    <property type="match status" value="1"/>
</dbReference>
<reference evidence="4 5" key="1">
    <citation type="submission" date="2020-04" db="EMBL/GenBank/DDBJ databases">
        <authorList>
            <person name="Basu S."/>
            <person name="Maruthanayagam V."/>
            <person name="Chakraborty S."/>
            <person name="Pramanik A."/>
            <person name="Mukherjee J."/>
            <person name="Brink B."/>
        </authorList>
    </citation>
    <scope>NUCLEOTIDE SEQUENCE [LARGE SCALE GENOMIC DNA]</scope>
    <source>
        <strain evidence="4 5">AP17</strain>
    </source>
</reference>
<evidence type="ECO:0000313" key="5">
    <source>
        <dbReference type="Proteomes" id="UP000500857"/>
    </source>
</evidence>
<keyword evidence="2 4" id="KW-0548">Nucleotidyltransferase</keyword>
<name>A0A6H1TYI8_9CYAN</name>